<evidence type="ECO:0000313" key="5">
    <source>
        <dbReference type="Proteomes" id="UP001148838"/>
    </source>
</evidence>
<dbReference type="SMART" id="SM00248">
    <property type="entry name" value="ANK"/>
    <property type="match status" value="3"/>
</dbReference>
<protein>
    <submittedName>
        <fullName evidence="4">Uncharacterized protein</fullName>
    </submittedName>
</protein>
<evidence type="ECO:0000313" key="4">
    <source>
        <dbReference type="EMBL" id="KAJ4425808.1"/>
    </source>
</evidence>
<keyword evidence="2 3" id="KW-0040">ANK repeat</keyword>
<feature type="repeat" description="ANK" evidence="3">
    <location>
        <begin position="407"/>
        <end position="440"/>
    </location>
</feature>
<dbReference type="Gene3D" id="1.25.40.20">
    <property type="entry name" value="Ankyrin repeat-containing domain"/>
    <property type="match status" value="2"/>
</dbReference>
<comment type="caution">
    <text evidence="4">The sequence shown here is derived from an EMBL/GenBank/DDBJ whole genome shotgun (WGS) entry which is preliminary data.</text>
</comment>
<dbReference type="SUPFAM" id="SSF48403">
    <property type="entry name" value="Ankyrin repeat"/>
    <property type="match status" value="1"/>
</dbReference>
<dbReference type="PROSITE" id="PS50297">
    <property type="entry name" value="ANK_REP_REGION"/>
    <property type="match status" value="2"/>
</dbReference>
<dbReference type="InterPro" id="IPR036770">
    <property type="entry name" value="Ankyrin_rpt-contain_sf"/>
</dbReference>
<keyword evidence="5" id="KW-1185">Reference proteome</keyword>
<sequence>MAINNTLMQTQQDVAIPQLLLLHFLSSALKQGNFTPGKTSGEDELKNSLVHEREQEDCYSIIDAFINVSLSNDAWQRRQETKLEFMDNKLDSLFMTVVKDRDDKSDLLVSKFQIQEFSLREQFKDQESKLKELSDKMDNGTAKLQEEMHFLETKLHSTLDSKLKAQENLITSQFDSMRENLLTLERKIETILESVEDIREIESHYQAANAQCQKQLSSSEDDIRKCGREAIVTRSLLNVSDEQVQNLAIQLNNTQELLNSTEEKLYTCKQEVITAKKLLSSEEDDARACRRDLNGIKEFAALSQEAKEEKLIDAAKEGNETAVKVLLLVGTNVSMQNSFGDTPLHWAAREGHVGVARLLINAGAQLMVKAGNNGYTPLHVVGYSENVEAMAKLLVESGADLEAVEKHKQTPLHWAAGRWKTLPAVQALVALGANMAARDDQNRTPLELAREMDIDEVADWLAVQ</sequence>
<evidence type="ECO:0000256" key="2">
    <source>
        <dbReference type="ARBA" id="ARBA00023043"/>
    </source>
</evidence>
<gene>
    <name evidence="4" type="ORF">ANN_27434</name>
</gene>
<accession>A0ABQ8RVW8</accession>
<dbReference type="Pfam" id="PF12796">
    <property type="entry name" value="Ank_2"/>
    <property type="match status" value="1"/>
</dbReference>
<proteinExistence type="predicted"/>
<feature type="repeat" description="ANK" evidence="3">
    <location>
        <begin position="373"/>
        <end position="406"/>
    </location>
</feature>
<organism evidence="4 5">
    <name type="scientific">Periplaneta americana</name>
    <name type="common">American cockroach</name>
    <name type="synonym">Blatta americana</name>
    <dbReference type="NCBI Taxonomy" id="6978"/>
    <lineage>
        <taxon>Eukaryota</taxon>
        <taxon>Metazoa</taxon>
        <taxon>Ecdysozoa</taxon>
        <taxon>Arthropoda</taxon>
        <taxon>Hexapoda</taxon>
        <taxon>Insecta</taxon>
        <taxon>Pterygota</taxon>
        <taxon>Neoptera</taxon>
        <taxon>Polyneoptera</taxon>
        <taxon>Dictyoptera</taxon>
        <taxon>Blattodea</taxon>
        <taxon>Blattoidea</taxon>
        <taxon>Blattidae</taxon>
        <taxon>Blattinae</taxon>
        <taxon>Periplaneta</taxon>
    </lineage>
</organism>
<name>A0ABQ8RVW8_PERAM</name>
<evidence type="ECO:0000256" key="3">
    <source>
        <dbReference type="PROSITE-ProRule" id="PRU00023"/>
    </source>
</evidence>
<feature type="repeat" description="ANK" evidence="3">
    <location>
        <begin position="339"/>
        <end position="371"/>
    </location>
</feature>
<dbReference type="PANTHER" id="PTHR24198:SF165">
    <property type="entry name" value="ANKYRIN REPEAT-CONTAINING PROTEIN-RELATED"/>
    <property type="match status" value="1"/>
</dbReference>
<dbReference type="InterPro" id="IPR002110">
    <property type="entry name" value="Ankyrin_rpt"/>
</dbReference>
<dbReference type="PRINTS" id="PR01415">
    <property type="entry name" value="ANKYRIN"/>
</dbReference>
<dbReference type="EMBL" id="JAJSOF020000041">
    <property type="protein sequence ID" value="KAJ4425808.1"/>
    <property type="molecule type" value="Genomic_DNA"/>
</dbReference>
<dbReference type="Proteomes" id="UP001148838">
    <property type="component" value="Unassembled WGS sequence"/>
</dbReference>
<dbReference type="PROSITE" id="PS50088">
    <property type="entry name" value="ANK_REPEAT"/>
    <property type="match status" value="3"/>
</dbReference>
<dbReference type="Pfam" id="PF00023">
    <property type="entry name" value="Ank"/>
    <property type="match status" value="1"/>
</dbReference>
<evidence type="ECO:0000256" key="1">
    <source>
        <dbReference type="ARBA" id="ARBA00022737"/>
    </source>
</evidence>
<reference evidence="4 5" key="1">
    <citation type="journal article" date="2022" name="Allergy">
        <title>Genome assembly and annotation of Periplaneta americana reveal a comprehensive cockroach allergen profile.</title>
        <authorList>
            <person name="Wang L."/>
            <person name="Xiong Q."/>
            <person name="Saelim N."/>
            <person name="Wang L."/>
            <person name="Nong W."/>
            <person name="Wan A.T."/>
            <person name="Shi M."/>
            <person name="Liu X."/>
            <person name="Cao Q."/>
            <person name="Hui J.H.L."/>
            <person name="Sookrung N."/>
            <person name="Leung T.F."/>
            <person name="Tungtrongchitr A."/>
            <person name="Tsui S.K.W."/>
        </authorList>
    </citation>
    <scope>NUCLEOTIDE SEQUENCE [LARGE SCALE GENOMIC DNA]</scope>
    <source>
        <strain evidence="4">PWHHKU_190912</strain>
    </source>
</reference>
<keyword evidence="1" id="KW-0677">Repeat</keyword>
<dbReference type="PANTHER" id="PTHR24198">
    <property type="entry name" value="ANKYRIN REPEAT AND PROTEIN KINASE DOMAIN-CONTAINING PROTEIN"/>
    <property type="match status" value="1"/>
</dbReference>